<evidence type="ECO:0000313" key="8">
    <source>
        <dbReference type="Proteomes" id="UP001374579"/>
    </source>
</evidence>
<dbReference type="EMBL" id="JBAMIC010000021">
    <property type="protein sequence ID" value="KAK7092216.1"/>
    <property type="molecule type" value="Genomic_DNA"/>
</dbReference>
<dbReference type="Gene3D" id="1.20.5.190">
    <property type="match status" value="1"/>
</dbReference>
<dbReference type="GO" id="GO:0007032">
    <property type="term" value="P:endosome organization"/>
    <property type="evidence" value="ECO:0007669"/>
    <property type="project" value="TreeGrafter"/>
</dbReference>
<sequence length="261" mass="29151">MSSKDSINKEEWRNWYDDLAAKVEALSTQSSSSGEISSTYSDGDHSDRVWQDLRATQDTNTRIVTDVDLLMKEVRDLKEKNAVMYKALMALQSDNKQLRQEMNIFQGSGGRVKDTSPHTGMLESQIKALERDIDCLKVEVRTLRSDAETGIKNLKSKVATLETRKDTETSVNADDSTPLHVQLSYPHCVGGSLFTLKTGSCDQDRGGGGGYKKLHRGVGCDGCDGKVRGIRHKCKVCFDYDLCEDCFAKKKHSHHPMLAIR</sequence>
<dbReference type="PANTHER" id="PTHR15090">
    <property type="entry name" value="SEQUESTOSOME 1-RELATED"/>
    <property type="match status" value="1"/>
</dbReference>
<dbReference type="GO" id="GO:0008270">
    <property type="term" value="F:zinc ion binding"/>
    <property type="evidence" value="ECO:0007669"/>
    <property type="project" value="UniProtKB-KW"/>
</dbReference>
<keyword evidence="2 4" id="KW-0863">Zinc-finger</keyword>
<evidence type="ECO:0000256" key="4">
    <source>
        <dbReference type="PROSITE-ProRule" id="PRU00228"/>
    </source>
</evidence>
<dbReference type="SUPFAM" id="SSF57850">
    <property type="entry name" value="RING/U-box"/>
    <property type="match status" value="1"/>
</dbReference>
<dbReference type="GO" id="GO:0016235">
    <property type="term" value="C:aggresome"/>
    <property type="evidence" value="ECO:0007669"/>
    <property type="project" value="TreeGrafter"/>
</dbReference>
<protein>
    <recommendedName>
        <fullName evidence="6">ZZ-type domain-containing protein</fullName>
    </recommendedName>
</protein>
<reference evidence="7 8" key="1">
    <citation type="submission" date="2024-02" db="EMBL/GenBank/DDBJ databases">
        <title>Chromosome-scale genome assembly of the rough periwinkle Littorina saxatilis.</title>
        <authorList>
            <person name="De Jode A."/>
            <person name="Faria R."/>
            <person name="Formenti G."/>
            <person name="Sims Y."/>
            <person name="Smith T.P."/>
            <person name="Tracey A."/>
            <person name="Wood J.M.D."/>
            <person name="Zagrodzka Z.B."/>
            <person name="Johannesson K."/>
            <person name="Butlin R.K."/>
            <person name="Leder E.H."/>
        </authorList>
    </citation>
    <scope>NUCLEOTIDE SEQUENCE [LARGE SCALE GENOMIC DNA]</scope>
    <source>
        <strain evidence="7">Snail1</strain>
        <tissue evidence="7">Muscle</tissue>
    </source>
</reference>
<gene>
    <name evidence="7" type="ORF">V1264_008003</name>
</gene>
<keyword evidence="3" id="KW-0862">Zinc</keyword>
<dbReference type="SMART" id="SM00291">
    <property type="entry name" value="ZnF_ZZ"/>
    <property type="match status" value="1"/>
</dbReference>
<proteinExistence type="predicted"/>
<organism evidence="7 8">
    <name type="scientific">Littorina saxatilis</name>
    <dbReference type="NCBI Taxonomy" id="31220"/>
    <lineage>
        <taxon>Eukaryota</taxon>
        <taxon>Metazoa</taxon>
        <taxon>Spiralia</taxon>
        <taxon>Lophotrochozoa</taxon>
        <taxon>Mollusca</taxon>
        <taxon>Gastropoda</taxon>
        <taxon>Caenogastropoda</taxon>
        <taxon>Littorinimorpha</taxon>
        <taxon>Littorinoidea</taxon>
        <taxon>Littorinidae</taxon>
        <taxon>Littorina</taxon>
    </lineage>
</organism>
<evidence type="ECO:0000259" key="6">
    <source>
        <dbReference type="PROSITE" id="PS50135"/>
    </source>
</evidence>
<name>A0AAN9ASA8_9CAEN</name>
<dbReference type="GO" id="GO:0000423">
    <property type="term" value="P:mitophagy"/>
    <property type="evidence" value="ECO:0007669"/>
    <property type="project" value="TreeGrafter"/>
</dbReference>
<dbReference type="CDD" id="cd02340">
    <property type="entry name" value="ZZ_NBR1_like"/>
    <property type="match status" value="1"/>
</dbReference>
<dbReference type="PANTHER" id="PTHR15090:SF0">
    <property type="entry name" value="SEQUESTOSOME-1"/>
    <property type="match status" value="1"/>
</dbReference>
<keyword evidence="8" id="KW-1185">Reference proteome</keyword>
<dbReference type="InterPro" id="IPR052260">
    <property type="entry name" value="Autophagy_Rcpt_SigReg"/>
</dbReference>
<dbReference type="GO" id="GO:0044753">
    <property type="term" value="C:amphisome"/>
    <property type="evidence" value="ECO:0007669"/>
    <property type="project" value="TreeGrafter"/>
</dbReference>
<evidence type="ECO:0000313" key="7">
    <source>
        <dbReference type="EMBL" id="KAK7092216.1"/>
    </source>
</evidence>
<accession>A0AAN9ASA8</accession>
<dbReference type="AlphaFoldDB" id="A0AAN9ASA8"/>
<dbReference type="GO" id="GO:0035973">
    <property type="term" value="P:aggrephagy"/>
    <property type="evidence" value="ECO:0007669"/>
    <property type="project" value="TreeGrafter"/>
</dbReference>
<dbReference type="Proteomes" id="UP001374579">
    <property type="component" value="Unassembled WGS sequence"/>
</dbReference>
<evidence type="ECO:0000256" key="2">
    <source>
        <dbReference type="ARBA" id="ARBA00022771"/>
    </source>
</evidence>
<dbReference type="Pfam" id="PF00569">
    <property type="entry name" value="ZZ"/>
    <property type="match status" value="1"/>
</dbReference>
<evidence type="ECO:0000256" key="3">
    <source>
        <dbReference type="ARBA" id="ARBA00022833"/>
    </source>
</evidence>
<comment type="caution">
    <text evidence="7">The sequence shown here is derived from an EMBL/GenBank/DDBJ whole genome shotgun (WGS) entry which is preliminary data.</text>
</comment>
<evidence type="ECO:0000256" key="5">
    <source>
        <dbReference type="SAM" id="Coils"/>
    </source>
</evidence>
<dbReference type="InterPro" id="IPR000433">
    <property type="entry name" value="Znf_ZZ"/>
</dbReference>
<feature type="domain" description="ZZ-type" evidence="6">
    <location>
        <begin position="215"/>
        <end position="261"/>
    </location>
</feature>
<evidence type="ECO:0000256" key="1">
    <source>
        <dbReference type="ARBA" id="ARBA00022723"/>
    </source>
</evidence>
<keyword evidence="5" id="KW-0175">Coiled coil</keyword>
<dbReference type="PROSITE" id="PS50135">
    <property type="entry name" value="ZF_ZZ_2"/>
    <property type="match status" value="1"/>
</dbReference>
<feature type="coiled-coil region" evidence="5">
    <location>
        <begin position="88"/>
        <end position="164"/>
    </location>
</feature>
<dbReference type="InterPro" id="IPR043145">
    <property type="entry name" value="Znf_ZZ_sf"/>
</dbReference>
<dbReference type="GO" id="GO:0005080">
    <property type="term" value="F:protein kinase C binding"/>
    <property type="evidence" value="ECO:0007669"/>
    <property type="project" value="TreeGrafter"/>
</dbReference>
<keyword evidence="1" id="KW-0479">Metal-binding</keyword>
<dbReference type="Gene3D" id="3.30.60.90">
    <property type="match status" value="1"/>
</dbReference>
<dbReference type="GO" id="GO:0070530">
    <property type="term" value="F:K63-linked polyubiquitin modification-dependent protein binding"/>
    <property type="evidence" value="ECO:0007669"/>
    <property type="project" value="TreeGrafter"/>
</dbReference>